<organism evidence="2">
    <name type="scientific">Bacteroides caccae</name>
    <dbReference type="NCBI Taxonomy" id="47678"/>
    <lineage>
        <taxon>Bacteria</taxon>
        <taxon>Pseudomonadati</taxon>
        <taxon>Bacteroidota</taxon>
        <taxon>Bacteroidia</taxon>
        <taxon>Bacteroidales</taxon>
        <taxon>Bacteroidaceae</taxon>
        <taxon>Bacteroides</taxon>
    </lineage>
</organism>
<dbReference type="InterPro" id="IPR001296">
    <property type="entry name" value="Glyco_trans_1"/>
</dbReference>
<evidence type="ECO:0000313" key="2">
    <source>
        <dbReference type="EMBL" id="VYT49723.1"/>
    </source>
</evidence>
<accession>A0A6N2X6J9</accession>
<keyword evidence="2" id="KW-0808">Transferase</keyword>
<proteinExistence type="predicted"/>
<gene>
    <name evidence="2" type="ORF">BCLFYP20_00321</name>
</gene>
<feature type="domain" description="Glycosyl transferase family 1" evidence="1">
    <location>
        <begin position="196"/>
        <end position="329"/>
    </location>
</feature>
<dbReference type="SUPFAM" id="SSF53756">
    <property type="entry name" value="UDP-Glycosyltransferase/glycogen phosphorylase"/>
    <property type="match status" value="1"/>
</dbReference>
<reference evidence="2" key="1">
    <citation type="submission" date="2019-11" db="EMBL/GenBank/DDBJ databases">
        <authorList>
            <person name="Feng L."/>
        </authorList>
    </citation>
    <scope>NUCLEOTIDE SEQUENCE</scope>
    <source>
        <strain evidence="2">BcaccaeLFYP20</strain>
    </source>
</reference>
<evidence type="ECO:0000259" key="1">
    <source>
        <dbReference type="Pfam" id="PF00534"/>
    </source>
</evidence>
<dbReference type="AlphaFoldDB" id="A0A6N2X6J9"/>
<dbReference type="Gene3D" id="3.40.50.2000">
    <property type="entry name" value="Glycogen Phosphorylase B"/>
    <property type="match status" value="1"/>
</dbReference>
<sequence length="360" mass="41906">MKQIVCITGLISQPRFVKRVQTLLMADYDVTVYGYSRDGYNVNNLPKSIKVINKGVQKDGGDYLSKFIGGYKDVKQLTESYKGKDVVFYSFSFLTAFWFYLRRVNYIYEISDILYGYKKMRFIEPFVKFLDKRVIAKSVLTIMTSEGFRKYFFGEKNLANVLVQPNKVSSNILFEKRNVKRIGDSVNFSFIGAIRYFDTILRFAKVIGKKFPNHYFHFWGDSSVSSTFMEECKEYKNVIFHGRFRNPEDLDSIYSQTDIVVACYENSNLNERIAEPNKMYEAILFCKPVVVQKNTFVADRVQSLKCGYTIDAYKDSEIEKFVASLSRDEMESISKSDLSFDIKTLLDNPYVIIDRLQELS</sequence>
<protein>
    <submittedName>
        <fullName evidence="2">Glycosyl transferases group 1</fullName>
    </submittedName>
</protein>
<dbReference type="EMBL" id="CACRTB010000041">
    <property type="protein sequence ID" value="VYT49723.1"/>
    <property type="molecule type" value="Genomic_DNA"/>
</dbReference>
<name>A0A6N2X6J9_9BACE</name>
<dbReference type="Pfam" id="PF00534">
    <property type="entry name" value="Glycos_transf_1"/>
    <property type="match status" value="1"/>
</dbReference>
<dbReference type="GO" id="GO:0016757">
    <property type="term" value="F:glycosyltransferase activity"/>
    <property type="evidence" value="ECO:0007669"/>
    <property type="project" value="InterPro"/>
</dbReference>